<proteinExistence type="predicted"/>
<protein>
    <submittedName>
        <fullName evidence="1">Uncharacterized protein</fullName>
    </submittedName>
</protein>
<accession>A0A2T0QR78</accession>
<keyword evidence="2" id="KW-1185">Reference proteome</keyword>
<name>A0A2T0QR78_9ACTN</name>
<organism evidence="1 2">
    <name type="scientific">Kineococcus rhizosphaerae</name>
    <dbReference type="NCBI Taxonomy" id="559628"/>
    <lineage>
        <taxon>Bacteria</taxon>
        <taxon>Bacillati</taxon>
        <taxon>Actinomycetota</taxon>
        <taxon>Actinomycetes</taxon>
        <taxon>Kineosporiales</taxon>
        <taxon>Kineosporiaceae</taxon>
        <taxon>Kineococcus</taxon>
    </lineage>
</organism>
<gene>
    <name evidence="1" type="ORF">CLV37_1294</name>
</gene>
<dbReference type="Proteomes" id="UP000238083">
    <property type="component" value="Unassembled WGS sequence"/>
</dbReference>
<evidence type="ECO:0000313" key="1">
    <source>
        <dbReference type="EMBL" id="PRY07328.1"/>
    </source>
</evidence>
<sequence length="37" mass="4225">MLFYRASLDVPRDLAQTIARLLSAHRAHIGRVCCTIR</sequence>
<dbReference type="EMBL" id="PVZF01000029">
    <property type="protein sequence ID" value="PRY07328.1"/>
    <property type="molecule type" value="Genomic_DNA"/>
</dbReference>
<evidence type="ECO:0000313" key="2">
    <source>
        <dbReference type="Proteomes" id="UP000238083"/>
    </source>
</evidence>
<comment type="caution">
    <text evidence="1">The sequence shown here is derived from an EMBL/GenBank/DDBJ whole genome shotgun (WGS) entry which is preliminary data.</text>
</comment>
<dbReference type="AlphaFoldDB" id="A0A2T0QR78"/>
<reference evidence="1 2" key="1">
    <citation type="submission" date="2018-03" db="EMBL/GenBank/DDBJ databases">
        <title>Genomic Encyclopedia of Archaeal and Bacterial Type Strains, Phase II (KMG-II): from individual species to whole genera.</title>
        <authorList>
            <person name="Goeker M."/>
        </authorList>
    </citation>
    <scope>NUCLEOTIDE SEQUENCE [LARGE SCALE GENOMIC DNA]</scope>
    <source>
        <strain evidence="1 2">DSM 19711</strain>
    </source>
</reference>